<dbReference type="EMBL" id="FOUY01000008">
    <property type="protein sequence ID" value="SFN13325.1"/>
    <property type="molecule type" value="Genomic_DNA"/>
</dbReference>
<evidence type="ECO:0000313" key="2">
    <source>
        <dbReference type="Proteomes" id="UP000199614"/>
    </source>
</evidence>
<keyword evidence="2" id="KW-1185">Reference proteome</keyword>
<name>A0A1I4WIT9_PSUAM</name>
<accession>A0A1I4WIT9</accession>
<proteinExistence type="predicted"/>
<protein>
    <recommendedName>
        <fullName evidence="3">Mycothiol maleylpyruvate isomerase N-terminal domain-containing protein</fullName>
    </recommendedName>
</protein>
<dbReference type="AlphaFoldDB" id="A0A1I4WIT9"/>
<reference evidence="1 2" key="1">
    <citation type="submission" date="2016-10" db="EMBL/GenBank/DDBJ databases">
        <authorList>
            <person name="de Groot N.N."/>
        </authorList>
    </citation>
    <scope>NUCLEOTIDE SEQUENCE [LARGE SCALE GENOMIC DNA]</scope>
    <source>
        <strain evidence="1 2">CGMCC 4.1877</strain>
    </source>
</reference>
<evidence type="ECO:0000313" key="1">
    <source>
        <dbReference type="EMBL" id="SFN13325.1"/>
    </source>
</evidence>
<sequence length="88" mass="9374">MVREHDPGDPVPWPATDGVTTWGEAVRIVLLESTVHLLDVLDALGRPPQVPAPALRETAHLLAELADPVALVEAATGRATPTVFPVLR</sequence>
<organism evidence="1 2">
    <name type="scientific">Pseudonocardia ammonioxydans</name>
    <dbReference type="NCBI Taxonomy" id="260086"/>
    <lineage>
        <taxon>Bacteria</taxon>
        <taxon>Bacillati</taxon>
        <taxon>Actinomycetota</taxon>
        <taxon>Actinomycetes</taxon>
        <taxon>Pseudonocardiales</taxon>
        <taxon>Pseudonocardiaceae</taxon>
        <taxon>Pseudonocardia</taxon>
    </lineage>
</organism>
<evidence type="ECO:0008006" key="3">
    <source>
        <dbReference type="Google" id="ProtNLM"/>
    </source>
</evidence>
<gene>
    <name evidence="1" type="ORF">SAMN05216207_1008153</name>
</gene>
<dbReference type="Proteomes" id="UP000199614">
    <property type="component" value="Unassembled WGS sequence"/>
</dbReference>